<organism evidence="1 2">
    <name type="scientific">Tenacibaculum platacis</name>
    <dbReference type="NCBI Taxonomy" id="3137852"/>
    <lineage>
        <taxon>Bacteria</taxon>
        <taxon>Pseudomonadati</taxon>
        <taxon>Bacteroidota</taxon>
        <taxon>Flavobacteriia</taxon>
        <taxon>Flavobacteriales</taxon>
        <taxon>Flavobacteriaceae</taxon>
        <taxon>Tenacibaculum</taxon>
    </lineage>
</organism>
<comment type="caution">
    <text evidence="1">The sequence shown here is derived from an EMBL/GenBank/DDBJ whole genome shotgun (WGS) entry which is preliminary data.</text>
</comment>
<sequence length="157" mass="18157">MKTVFQYLLQLVLISIILTSCTLESKFGLPNTDKVDQNLIGVWSTPCIINQESDTLTIKPLNEYSYKLLFDTSEELAAYSVKIKDYNIINIISNVDGNNLFYGYEVEKDTLRFYEVNPELLKSDISSQKELNDFFAKNINKHNFFMNACIMVRNKDL</sequence>
<dbReference type="EMBL" id="CAXIXY010000005">
    <property type="protein sequence ID" value="CAL2089367.1"/>
    <property type="molecule type" value="Genomic_DNA"/>
</dbReference>
<dbReference type="Proteomes" id="UP001497416">
    <property type="component" value="Unassembled WGS sequence"/>
</dbReference>
<name>A0ABP1EVF0_9FLAO</name>
<reference evidence="1 2" key="1">
    <citation type="submission" date="2024-05" db="EMBL/GenBank/DDBJ databases">
        <authorList>
            <person name="Duchaud E."/>
        </authorList>
    </citation>
    <scope>NUCLEOTIDE SEQUENCE [LARGE SCALE GENOMIC DNA]</scope>
    <source>
        <strain evidence="1">Ena-SAMPLE-TAB-13-05-2024-13:56:06:370-140302</strain>
    </source>
</reference>
<dbReference type="RefSeq" id="WP_348712698.1">
    <property type="nucleotide sequence ID" value="NZ_CAXIXY010000005.1"/>
</dbReference>
<proteinExistence type="predicted"/>
<evidence type="ECO:0000313" key="1">
    <source>
        <dbReference type="EMBL" id="CAL2089367.1"/>
    </source>
</evidence>
<protein>
    <recommendedName>
        <fullName evidence="3">Lipocalin-like protein</fullName>
    </recommendedName>
</protein>
<evidence type="ECO:0000313" key="2">
    <source>
        <dbReference type="Proteomes" id="UP001497416"/>
    </source>
</evidence>
<gene>
    <name evidence="1" type="ORF">T190607A01A_30307</name>
</gene>
<keyword evidence="2" id="KW-1185">Reference proteome</keyword>
<evidence type="ECO:0008006" key="3">
    <source>
        <dbReference type="Google" id="ProtNLM"/>
    </source>
</evidence>
<accession>A0ABP1EVF0</accession>
<dbReference type="PROSITE" id="PS51257">
    <property type="entry name" value="PROKAR_LIPOPROTEIN"/>
    <property type="match status" value="1"/>
</dbReference>